<dbReference type="Proteomes" id="UP000053927">
    <property type="component" value="Unassembled WGS sequence"/>
</dbReference>
<dbReference type="RefSeq" id="XP_007311143.1">
    <property type="nucleotide sequence ID" value="XM_007311081.1"/>
</dbReference>
<protein>
    <submittedName>
        <fullName evidence="1">Uncharacterized protein</fullName>
    </submittedName>
</protein>
<evidence type="ECO:0000313" key="2">
    <source>
        <dbReference type="Proteomes" id="UP000053927"/>
    </source>
</evidence>
<dbReference type="GeneID" id="18795897"/>
<accession>R7RZV4</accession>
<keyword evidence="2" id="KW-1185">Reference proteome</keyword>
<organism evidence="1 2">
    <name type="scientific">Stereum hirsutum (strain FP-91666)</name>
    <name type="common">White-rot fungus</name>
    <dbReference type="NCBI Taxonomy" id="721885"/>
    <lineage>
        <taxon>Eukaryota</taxon>
        <taxon>Fungi</taxon>
        <taxon>Dikarya</taxon>
        <taxon>Basidiomycota</taxon>
        <taxon>Agaricomycotina</taxon>
        <taxon>Agaricomycetes</taxon>
        <taxon>Russulales</taxon>
        <taxon>Stereaceae</taxon>
        <taxon>Stereum</taxon>
    </lineage>
</organism>
<sequence>MQARAQSPHRKRAGLGSGLPYSGWTLGGENYRHPEISRWIKTTSITPHFKLLDFEESWWKWWCTVQPQGRPTRDGRPCFQENNQFEWEELDIWGSKGVLLVVLALAWWGKAPKEAEGDTAQKCLWQDAVRDVAWVLWELEAMLSLKRGLEIEEESEITRSRSAEKRKAQEGDLEKLHPKRIRQMHPVNGYMNLPSTPVSQQFRLT</sequence>
<name>R7RZV4_STEHR</name>
<evidence type="ECO:0000313" key="1">
    <source>
        <dbReference type="EMBL" id="EIM79847.1"/>
    </source>
</evidence>
<dbReference type="KEGG" id="shs:STEHIDRAFT_116313"/>
<gene>
    <name evidence="1" type="ORF">STEHIDRAFT_116313</name>
</gene>
<dbReference type="EMBL" id="JH687401">
    <property type="protein sequence ID" value="EIM79847.1"/>
    <property type="molecule type" value="Genomic_DNA"/>
</dbReference>
<dbReference type="AlphaFoldDB" id="R7RZV4"/>
<proteinExistence type="predicted"/>
<reference evidence="2" key="1">
    <citation type="journal article" date="2012" name="Science">
        <title>The Paleozoic origin of enzymatic lignin decomposition reconstructed from 31 fungal genomes.</title>
        <authorList>
            <person name="Floudas D."/>
            <person name="Binder M."/>
            <person name="Riley R."/>
            <person name="Barry K."/>
            <person name="Blanchette R.A."/>
            <person name="Henrissat B."/>
            <person name="Martinez A.T."/>
            <person name="Otillar R."/>
            <person name="Spatafora J.W."/>
            <person name="Yadav J.S."/>
            <person name="Aerts A."/>
            <person name="Benoit I."/>
            <person name="Boyd A."/>
            <person name="Carlson A."/>
            <person name="Copeland A."/>
            <person name="Coutinho P.M."/>
            <person name="de Vries R.P."/>
            <person name="Ferreira P."/>
            <person name="Findley K."/>
            <person name="Foster B."/>
            <person name="Gaskell J."/>
            <person name="Glotzer D."/>
            <person name="Gorecki P."/>
            <person name="Heitman J."/>
            <person name="Hesse C."/>
            <person name="Hori C."/>
            <person name="Igarashi K."/>
            <person name="Jurgens J.A."/>
            <person name="Kallen N."/>
            <person name="Kersten P."/>
            <person name="Kohler A."/>
            <person name="Kuees U."/>
            <person name="Kumar T.K.A."/>
            <person name="Kuo A."/>
            <person name="LaButti K."/>
            <person name="Larrondo L.F."/>
            <person name="Lindquist E."/>
            <person name="Ling A."/>
            <person name="Lombard V."/>
            <person name="Lucas S."/>
            <person name="Lundell T."/>
            <person name="Martin R."/>
            <person name="McLaughlin D.J."/>
            <person name="Morgenstern I."/>
            <person name="Morin E."/>
            <person name="Murat C."/>
            <person name="Nagy L.G."/>
            <person name="Nolan M."/>
            <person name="Ohm R.A."/>
            <person name="Patyshakuliyeva A."/>
            <person name="Rokas A."/>
            <person name="Ruiz-Duenas F.J."/>
            <person name="Sabat G."/>
            <person name="Salamov A."/>
            <person name="Samejima M."/>
            <person name="Schmutz J."/>
            <person name="Slot J.C."/>
            <person name="St John F."/>
            <person name="Stenlid J."/>
            <person name="Sun H."/>
            <person name="Sun S."/>
            <person name="Syed K."/>
            <person name="Tsang A."/>
            <person name="Wiebenga A."/>
            <person name="Young D."/>
            <person name="Pisabarro A."/>
            <person name="Eastwood D.C."/>
            <person name="Martin F."/>
            <person name="Cullen D."/>
            <person name="Grigoriev I.V."/>
            <person name="Hibbett D.S."/>
        </authorList>
    </citation>
    <scope>NUCLEOTIDE SEQUENCE [LARGE SCALE GENOMIC DNA]</scope>
    <source>
        <strain evidence="2">FP-91666</strain>
    </source>
</reference>